<sequence length="393" mass="43540">MRIKNPLKLAFVSLFAISLAIILGAQALSSVSAKKNPELALSAFPLNGHALEELAFDRFTQAATDPNNLTTAAQDAAHLAHEAIRIEPLAPKAHAILALAETDPEKRRQLIDTASKLNRRNLALQSLMLEQRLQDNNYDGVIETLDQILRVHPRRRNDFFPVLTQALSQEQTVTSFTDLLKNDLPWREAFLRYAVGKNEALSSLAAIRGKIDLDDELFDQRLISNLVKNGSFADARRLYLDITKQNSHNAKDGAQLDWRSTYAPFDWAFADERGFRAQPSVDGKELEIRIQAGQGGVIASRIIEAPTGPFSIQINHKLEPKGQSEDVKLQLTCAGMTTPFFEEPLGSSKNILAVTSRPEDCAFIAMAVNGRAWSGRPAIRGSLEKISIRPIEQ</sequence>
<gene>
    <name evidence="1" type="ORF">RB602_13340</name>
</gene>
<proteinExistence type="predicted"/>
<dbReference type="EMBL" id="CP136594">
    <property type="protein sequence ID" value="WOE74812.1"/>
    <property type="molecule type" value="Genomic_DNA"/>
</dbReference>
<dbReference type="RefSeq" id="WP_317081167.1">
    <property type="nucleotide sequence ID" value="NZ_CP136594.1"/>
</dbReference>
<dbReference type="AlphaFoldDB" id="A0AA97F7Q9"/>
<evidence type="ECO:0000313" key="2">
    <source>
        <dbReference type="Proteomes" id="UP001302429"/>
    </source>
</evidence>
<dbReference type="KEGG" id="acoa:RB602_13340"/>
<reference evidence="1 2" key="1">
    <citation type="submission" date="2023-10" db="EMBL/GenBank/DDBJ databases">
        <title>Complete genome sequence of a Sphingomonadaceae bacterium.</title>
        <authorList>
            <person name="Yan C."/>
        </authorList>
    </citation>
    <scope>NUCLEOTIDE SEQUENCE [LARGE SCALE GENOMIC DNA]</scope>
    <source>
        <strain evidence="1 2">SCSIO 66989</strain>
    </source>
</reference>
<accession>A0AA97F7Q9</accession>
<evidence type="ECO:0000313" key="1">
    <source>
        <dbReference type="EMBL" id="WOE74812.1"/>
    </source>
</evidence>
<organism evidence="1 2">
    <name type="scientific">Alterisphingorhabdus coralli</name>
    <dbReference type="NCBI Taxonomy" id="3071408"/>
    <lineage>
        <taxon>Bacteria</taxon>
        <taxon>Pseudomonadati</taxon>
        <taxon>Pseudomonadota</taxon>
        <taxon>Alphaproteobacteria</taxon>
        <taxon>Sphingomonadales</taxon>
        <taxon>Sphingomonadaceae</taxon>
        <taxon>Alterisphingorhabdus (ex Yan et al. 2024)</taxon>
    </lineage>
</organism>
<name>A0AA97F7Q9_9SPHN</name>
<protein>
    <submittedName>
        <fullName evidence="1">Uncharacterized protein</fullName>
    </submittedName>
</protein>
<keyword evidence="2" id="KW-1185">Reference proteome</keyword>
<dbReference type="Proteomes" id="UP001302429">
    <property type="component" value="Chromosome"/>
</dbReference>